<dbReference type="InterPro" id="IPR015940">
    <property type="entry name" value="UBA"/>
</dbReference>
<reference evidence="3" key="1">
    <citation type="submission" date="2021-02" db="EMBL/GenBank/DDBJ databases">
        <authorList>
            <person name="Dougan E. K."/>
            <person name="Rhodes N."/>
            <person name="Thang M."/>
            <person name="Chan C."/>
        </authorList>
    </citation>
    <scope>NUCLEOTIDE SEQUENCE</scope>
</reference>
<dbReference type="SMART" id="SM00165">
    <property type="entry name" value="UBA"/>
    <property type="match status" value="1"/>
</dbReference>
<dbReference type="OrthoDB" id="2163395at2759"/>
<organism evidence="3 4">
    <name type="scientific">Symbiodinium necroappetens</name>
    <dbReference type="NCBI Taxonomy" id="1628268"/>
    <lineage>
        <taxon>Eukaryota</taxon>
        <taxon>Sar</taxon>
        <taxon>Alveolata</taxon>
        <taxon>Dinophyceae</taxon>
        <taxon>Suessiales</taxon>
        <taxon>Symbiodiniaceae</taxon>
        <taxon>Symbiodinium</taxon>
    </lineage>
</organism>
<evidence type="ECO:0000313" key="4">
    <source>
        <dbReference type="Proteomes" id="UP000601435"/>
    </source>
</evidence>
<dbReference type="AlphaFoldDB" id="A0A812TF82"/>
<dbReference type="InterPro" id="IPR009060">
    <property type="entry name" value="UBA-like_sf"/>
</dbReference>
<dbReference type="Pfam" id="PF22562">
    <property type="entry name" value="UBA_7"/>
    <property type="match status" value="1"/>
</dbReference>
<feature type="compositionally biased region" description="Basic and acidic residues" evidence="1">
    <location>
        <begin position="265"/>
        <end position="279"/>
    </location>
</feature>
<feature type="compositionally biased region" description="Acidic residues" evidence="1">
    <location>
        <begin position="182"/>
        <end position="191"/>
    </location>
</feature>
<protein>
    <recommendedName>
        <fullName evidence="2">UBA domain-containing protein</fullName>
    </recommendedName>
</protein>
<keyword evidence="4" id="KW-1185">Reference proteome</keyword>
<gene>
    <name evidence="3" type="ORF">SNEC2469_LOCUS15225</name>
</gene>
<sequence>PLSAEEWDAWRQPRLEPPGLELAAPAPAHDDDDDGFWGALPLAPQRASLAPERAPAHVQEEPSWEPPAGAAPVLPQETPVPYTPDPSVDGAGGIQGAGRWRRSRKPTDANDAAEGRRPAAEEFGETRDVVWGYEQTRPEPPAVPPPPRPGVTDLHQPADDQPTEEPADHAAETKAEESAGSELEDPIEAGDAEPKKAKKKKKKKKAAKTEDASPTKVIAAVPTTPALANLFSKTKFSGLSDGSESEQEVAKASAKAAAKPKAKPKAKEPNKEVSLEKAAAKAKAPPKAASAPPNEPGHGGYPAPAPEPVPGPAREVKVPVPLAVKPLPTAKMKAPPAPAPPAAKVAPKAVPPPGVAVKPLPTHPPAKAVVPKMKAAAVPVKAINPLPQPQPPRPAKAVVTNGGLQYAASTGSASLRYMERPVEKLPAKAYYEEEEDPELQCYIWDRRTQQPRQRGIQFATGPTAPKAVPPQRQRSLLNQVIEMGFDEATANRALTKTGWVGVQEAMNVLLGA</sequence>
<proteinExistence type="predicted"/>
<feature type="compositionally biased region" description="Polar residues" evidence="1">
    <location>
        <begin position="231"/>
        <end position="242"/>
    </location>
</feature>
<feature type="domain" description="UBA" evidence="2">
    <location>
        <begin position="470"/>
        <end position="512"/>
    </location>
</feature>
<feature type="compositionally biased region" description="Pro residues" evidence="1">
    <location>
        <begin position="138"/>
        <end position="149"/>
    </location>
</feature>
<comment type="caution">
    <text evidence="3">The sequence shown here is derived from an EMBL/GenBank/DDBJ whole genome shotgun (WGS) entry which is preliminary data.</text>
</comment>
<evidence type="ECO:0000256" key="1">
    <source>
        <dbReference type="SAM" id="MobiDB-lite"/>
    </source>
</evidence>
<evidence type="ECO:0000313" key="3">
    <source>
        <dbReference type="EMBL" id="CAE7530385.1"/>
    </source>
</evidence>
<feature type="non-terminal residue" evidence="3">
    <location>
        <position position="512"/>
    </location>
</feature>
<feature type="compositionally biased region" description="Low complexity" evidence="1">
    <location>
        <begin position="17"/>
        <end position="27"/>
    </location>
</feature>
<feature type="region of interest" description="Disordered" evidence="1">
    <location>
        <begin position="1"/>
        <end position="314"/>
    </location>
</feature>
<name>A0A812TF82_9DINO</name>
<dbReference type="Gene3D" id="1.10.8.10">
    <property type="entry name" value="DNA helicase RuvA subunit, C-terminal domain"/>
    <property type="match status" value="1"/>
</dbReference>
<evidence type="ECO:0000259" key="2">
    <source>
        <dbReference type="PROSITE" id="PS50030"/>
    </source>
</evidence>
<accession>A0A812TF82</accession>
<feature type="compositionally biased region" description="Basic and acidic residues" evidence="1">
    <location>
        <begin position="105"/>
        <end position="128"/>
    </location>
</feature>
<dbReference type="SUPFAM" id="SSF46934">
    <property type="entry name" value="UBA-like"/>
    <property type="match status" value="1"/>
</dbReference>
<dbReference type="Proteomes" id="UP000601435">
    <property type="component" value="Unassembled WGS sequence"/>
</dbReference>
<feature type="compositionally biased region" description="Low complexity" evidence="1">
    <location>
        <begin position="281"/>
        <end position="292"/>
    </location>
</feature>
<feature type="compositionally biased region" description="Basic residues" evidence="1">
    <location>
        <begin position="196"/>
        <end position="206"/>
    </location>
</feature>
<dbReference type="EMBL" id="CAJNJA010024686">
    <property type="protein sequence ID" value="CAE7530385.1"/>
    <property type="molecule type" value="Genomic_DNA"/>
</dbReference>
<dbReference type="PROSITE" id="PS50030">
    <property type="entry name" value="UBA"/>
    <property type="match status" value="1"/>
</dbReference>
<feature type="compositionally biased region" description="Basic and acidic residues" evidence="1">
    <location>
        <begin position="166"/>
        <end position="177"/>
    </location>
</feature>